<feature type="transmembrane region" description="Helical" evidence="1">
    <location>
        <begin position="472"/>
        <end position="492"/>
    </location>
</feature>
<feature type="signal peptide" evidence="2">
    <location>
        <begin position="1"/>
        <end position="23"/>
    </location>
</feature>
<feature type="transmembrane region" description="Helical" evidence="1">
    <location>
        <begin position="330"/>
        <end position="352"/>
    </location>
</feature>
<dbReference type="InterPro" id="IPR052728">
    <property type="entry name" value="O2_lipid_transport_reg"/>
</dbReference>
<feature type="transmembrane region" description="Helical" evidence="1">
    <location>
        <begin position="562"/>
        <end position="581"/>
    </location>
</feature>
<organism evidence="4 5">
    <name type="scientific">Hypothenemus hampei</name>
    <name type="common">Coffee berry borer</name>
    <dbReference type="NCBI Taxonomy" id="57062"/>
    <lineage>
        <taxon>Eukaryota</taxon>
        <taxon>Metazoa</taxon>
        <taxon>Ecdysozoa</taxon>
        <taxon>Arthropoda</taxon>
        <taxon>Hexapoda</taxon>
        <taxon>Insecta</taxon>
        <taxon>Pterygota</taxon>
        <taxon>Neoptera</taxon>
        <taxon>Endopterygota</taxon>
        <taxon>Coleoptera</taxon>
        <taxon>Polyphaga</taxon>
        <taxon>Cucujiformia</taxon>
        <taxon>Curculionidae</taxon>
        <taxon>Scolytinae</taxon>
        <taxon>Hypothenemus</taxon>
    </lineage>
</organism>
<keyword evidence="2" id="KW-0732">Signal</keyword>
<dbReference type="InterPro" id="IPR006621">
    <property type="entry name" value="Nose-resist-to-fluoxetine_N"/>
</dbReference>
<sequence length="799" mass="91390">MDFVKHLFFVISVTFAWYTSVAASAVASGNGNWKNFNFSEPKENSLLTTENAILISSKGEKENRRLDLNITGAHVNDGKIAEQKDVGNGIKSPEMKFEIVERNPLPPNMISGKENQNQSFTREIRSDDVNAKNATELKKKIRTPVKLNMKQGLIMNQILSTYGLNDVNSTLCRDHVNEFKLGLRALEPWALKMFDASSKLMSGILGGNIAELGAWKECLNINEETVHGTIKGRHCVLYIHPTDDLLKIILNFRKKKISETHYQNLKRNVLEGIKLMWSVCVPDSCSHEDVLRHFEKIFLEVTEGLNLTLSLAEKHCVSKDDLPKLTKGDYIYLFCVSSVVIVVLLCSIIDAFSGDETRQLIGLFSLKRNAALLFSTSKHLNDISCFHGIRFLTMYLIVYGHRFIHNMATPVVNYLDLIDWLESYYSTTIHGGTLTVDTFILVASSLVSYTFFNLHSKGIRFNILLFYLNRHLRLLVPLVLAIGTYTTIIKHFGDGPLYGDLITAYQNACGTYWWSTLLYIQPFINPRQMCVVQTWFMSLDMFWYYFSPLLLLAVIKSPFIGYALMMVIYVTCTIINFYVAWVHKFNGQMPVSPELLTSDYFVLHYTQPLVRGNIYIMGLAFGHALFKAKDIKISMSPITKTVGWIFFSIFLPFTVLISCRFRHEDFIYSRLYASLFLSTHRTLWTLCIMWVVWCCQTGNGGLVNTFLSLSMFKIMGRLCYNVYLFHYLFQSLLQNSKKTPLYFNNFLSTMDSVGDMVMMLLLAIPLTLCFEYPFNRMCGLLFKPGGTKNRTTVKPIEKT</sequence>
<feature type="transmembrane region" description="Helical" evidence="1">
    <location>
        <begin position="385"/>
        <end position="404"/>
    </location>
</feature>
<reference evidence="4 5" key="1">
    <citation type="submission" date="2024-05" db="EMBL/GenBank/DDBJ databases">
        <title>Genetic variation in Jamaican populations of the coffee berry borer (Hypothenemus hampei).</title>
        <authorList>
            <person name="Errbii M."/>
            <person name="Myrie A."/>
        </authorList>
    </citation>
    <scope>NUCLEOTIDE SEQUENCE [LARGE SCALE GENOMIC DNA]</scope>
    <source>
        <strain evidence="4">JA-Hopewell-2020-01-JO</strain>
        <tissue evidence="4">Whole body</tissue>
    </source>
</reference>
<evidence type="ECO:0000259" key="3">
    <source>
        <dbReference type="SMART" id="SM00703"/>
    </source>
</evidence>
<feature type="chain" id="PRO_5044808216" description="Nose resistant-to-fluoxetine protein N-terminal domain-containing protein" evidence="2">
    <location>
        <begin position="24"/>
        <end position="799"/>
    </location>
</feature>
<protein>
    <recommendedName>
        <fullName evidence="3">Nose resistant-to-fluoxetine protein N-terminal domain-containing protein</fullName>
    </recommendedName>
</protein>
<dbReference type="PANTHER" id="PTHR11161">
    <property type="entry name" value="O-ACYLTRANSFERASE"/>
    <property type="match status" value="1"/>
</dbReference>
<feature type="transmembrane region" description="Helical" evidence="1">
    <location>
        <begin position="601"/>
        <end position="621"/>
    </location>
</feature>
<keyword evidence="1" id="KW-0812">Transmembrane</keyword>
<dbReference type="EMBL" id="JBDJPC010000004">
    <property type="protein sequence ID" value="KAL1506751.1"/>
    <property type="molecule type" value="Genomic_DNA"/>
</dbReference>
<dbReference type="AlphaFoldDB" id="A0ABD1F0E0"/>
<feature type="transmembrane region" description="Helical" evidence="1">
    <location>
        <begin position="424"/>
        <end position="452"/>
    </location>
</feature>
<evidence type="ECO:0000313" key="4">
    <source>
        <dbReference type="EMBL" id="KAL1506751.1"/>
    </source>
</evidence>
<keyword evidence="5" id="KW-1185">Reference proteome</keyword>
<feature type="transmembrane region" description="Helical" evidence="1">
    <location>
        <begin position="753"/>
        <end position="774"/>
    </location>
</feature>
<dbReference type="Proteomes" id="UP001566132">
    <property type="component" value="Unassembled WGS sequence"/>
</dbReference>
<feature type="domain" description="Nose resistant-to-fluoxetine protein N-terminal" evidence="3">
    <location>
        <begin position="169"/>
        <end position="318"/>
    </location>
</feature>
<name>A0ABD1F0E0_HYPHA</name>
<feature type="transmembrane region" description="Helical" evidence="1">
    <location>
        <begin position="642"/>
        <end position="663"/>
    </location>
</feature>
<feature type="transmembrane region" description="Helical" evidence="1">
    <location>
        <begin position="714"/>
        <end position="733"/>
    </location>
</feature>
<feature type="transmembrane region" description="Helical" evidence="1">
    <location>
        <begin position="535"/>
        <end position="555"/>
    </location>
</feature>
<keyword evidence="1" id="KW-1133">Transmembrane helix</keyword>
<evidence type="ECO:0000313" key="5">
    <source>
        <dbReference type="Proteomes" id="UP001566132"/>
    </source>
</evidence>
<evidence type="ECO:0000256" key="2">
    <source>
        <dbReference type="SAM" id="SignalP"/>
    </source>
</evidence>
<proteinExistence type="predicted"/>
<feature type="transmembrane region" description="Helical" evidence="1">
    <location>
        <begin position="683"/>
        <end position="707"/>
    </location>
</feature>
<evidence type="ECO:0000256" key="1">
    <source>
        <dbReference type="SAM" id="Phobius"/>
    </source>
</evidence>
<gene>
    <name evidence="4" type="ORF">ABEB36_006054</name>
</gene>
<dbReference type="PANTHER" id="PTHR11161:SF0">
    <property type="entry name" value="O-ACYLTRANSFERASE LIKE PROTEIN"/>
    <property type="match status" value="1"/>
</dbReference>
<dbReference type="Pfam" id="PF20146">
    <property type="entry name" value="NRF"/>
    <property type="match status" value="1"/>
</dbReference>
<comment type="caution">
    <text evidence="4">The sequence shown here is derived from an EMBL/GenBank/DDBJ whole genome shotgun (WGS) entry which is preliminary data.</text>
</comment>
<accession>A0ABD1F0E0</accession>
<keyword evidence="1" id="KW-0472">Membrane</keyword>
<dbReference type="SMART" id="SM00703">
    <property type="entry name" value="NRF"/>
    <property type="match status" value="1"/>
</dbReference>